<comment type="caution">
    <text evidence="3">The sequence shown here is derived from an EMBL/GenBank/DDBJ whole genome shotgun (WGS) entry which is preliminary data.</text>
</comment>
<dbReference type="EMBL" id="PFAS01000074">
    <property type="protein sequence ID" value="PIT93481.1"/>
    <property type="molecule type" value="Genomic_DNA"/>
</dbReference>
<proteinExistence type="predicted"/>
<organism evidence="3 4">
    <name type="scientific">Candidatus Falkowbacteria bacterium CG10_big_fil_rev_8_21_14_0_10_43_11</name>
    <dbReference type="NCBI Taxonomy" id="1974568"/>
    <lineage>
        <taxon>Bacteria</taxon>
        <taxon>Candidatus Falkowiibacteriota</taxon>
    </lineage>
</organism>
<keyword evidence="2" id="KW-0732">Signal</keyword>
<dbReference type="Proteomes" id="UP000229335">
    <property type="component" value="Unassembled WGS sequence"/>
</dbReference>
<feature type="transmembrane region" description="Helical" evidence="1">
    <location>
        <begin position="370"/>
        <end position="387"/>
    </location>
</feature>
<dbReference type="Pfam" id="PF07907">
    <property type="entry name" value="YibE_F"/>
    <property type="match status" value="1"/>
</dbReference>
<feature type="chain" id="PRO_5014973531" evidence="2">
    <location>
        <begin position="23"/>
        <end position="393"/>
    </location>
</feature>
<feature type="transmembrane region" description="Helical" evidence="1">
    <location>
        <begin position="230"/>
        <end position="257"/>
    </location>
</feature>
<dbReference type="AlphaFoldDB" id="A0A2M6WKZ8"/>
<keyword evidence="1" id="KW-0812">Transmembrane</keyword>
<dbReference type="PANTHER" id="PTHR41771:SF1">
    <property type="entry name" value="MEMBRANE PROTEIN"/>
    <property type="match status" value="1"/>
</dbReference>
<feature type="transmembrane region" description="Helical" evidence="1">
    <location>
        <begin position="120"/>
        <end position="137"/>
    </location>
</feature>
<evidence type="ECO:0000256" key="1">
    <source>
        <dbReference type="SAM" id="Phobius"/>
    </source>
</evidence>
<keyword evidence="1" id="KW-1133">Transmembrane helix</keyword>
<keyword evidence="1" id="KW-0472">Membrane</keyword>
<feature type="transmembrane region" description="Helical" evidence="1">
    <location>
        <begin position="144"/>
        <end position="162"/>
    </location>
</feature>
<evidence type="ECO:0000313" key="3">
    <source>
        <dbReference type="EMBL" id="PIT93481.1"/>
    </source>
</evidence>
<accession>A0A2M6WKZ8</accession>
<name>A0A2M6WKZ8_9BACT</name>
<feature type="transmembrane region" description="Helical" evidence="1">
    <location>
        <begin position="197"/>
        <end position="218"/>
    </location>
</feature>
<reference evidence="4" key="1">
    <citation type="submission" date="2017-09" db="EMBL/GenBank/DDBJ databases">
        <title>Depth-based differentiation of microbial function through sediment-hosted aquifers and enrichment of novel symbionts in the deep terrestrial subsurface.</title>
        <authorList>
            <person name="Probst A.J."/>
            <person name="Ladd B."/>
            <person name="Jarett J.K."/>
            <person name="Geller-Mcgrath D.E."/>
            <person name="Sieber C.M.K."/>
            <person name="Emerson J.B."/>
            <person name="Anantharaman K."/>
            <person name="Thomas B.C."/>
            <person name="Malmstrom R."/>
            <person name="Stieglmeier M."/>
            <person name="Klingl A."/>
            <person name="Woyke T."/>
            <person name="Ryan C.M."/>
            <person name="Banfield J.F."/>
        </authorList>
    </citation>
    <scope>NUCLEOTIDE SEQUENCE [LARGE SCALE GENOMIC DNA]</scope>
</reference>
<dbReference type="InterPro" id="IPR012507">
    <property type="entry name" value="YibE_F"/>
</dbReference>
<evidence type="ECO:0000313" key="4">
    <source>
        <dbReference type="Proteomes" id="UP000229335"/>
    </source>
</evidence>
<dbReference type="PANTHER" id="PTHR41771">
    <property type="entry name" value="MEMBRANE PROTEIN-RELATED"/>
    <property type="match status" value="1"/>
</dbReference>
<protein>
    <submittedName>
        <fullName evidence="3">YibE/F</fullName>
    </submittedName>
</protein>
<feature type="transmembrane region" description="Helical" evidence="1">
    <location>
        <begin position="168"/>
        <end position="185"/>
    </location>
</feature>
<feature type="transmembrane region" description="Helical" evidence="1">
    <location>
        <begin position="298"/>
        <end position="320"/>
    </location>
</feature>
<feature type="signal peptide" evidence="2">
    <location>
        <begin position="1"/>
        <end position="22"/>
    </location>
</feature>
<gene>
    <name evidence="3" type="ORF">COU00_04220</name>
</gene>
<evidence type="ECO:0000256" key="2">
    <source>
        <dbReference type="SAM" id="SignalP"/>
    </source>
</evidence>
<feature type="transmembrane region" description="Helical" evidence="1">
    <location>
        <begin position="340"/>
        <end position="361"/>
    </location>
</feature>
<sequence>MKFKTIILMFTFLFLPSALLLAQNNPEQKSEEIFKARVVEIIEQKNITRDDGSISIQQKLKLRGLEGDWKDREIIFDETKFDVLSASEYTVGDKVLVNYSPGPEGEKNFYVIGFSRANPIYWLAFLFALIVIAVGGLKGLRALIVLLLTFLIILKFIIPKILSGSDPLLISIIGSFFILILAVYITEGFKRTSTIAVFAILISLVITGLLSVWFSAIAKLTGFASEEAMYLVGLAGGNINIKGLLLAGIIIGTLGVLDDVIISQVVLVKELKASNPGLTKNQIYHQAMRVGISHLSSMVNTLFLAYAGASLPLLILFSVKQPPFLTFNQIIDNEMIATEIVRTFTGSIGLVLAVPIATFLAARLIKKIKIWRKIIMLLIFFYFPFFLRPDGLG</sequence>